<protein>
    <submittedName>
        <fullName evidence="2">Uncharacterized protein</fullName>
    </submittedName>
</protein>
<reference evidence="2" key="1">
    <citation type="journal article" date="2022" name="Res Sq">
        <title>Evolution of multicellular longitudinally dividing oral cavity symbionts (Neisseriaceae).</title>
        <authorList>
            <person name="Nyongesa S."/>
            <person name="Weber P."/>
            <person name="Bernet E."/>
            <person name="Pullido F."/>
            <person name="Nieckarz M."/>
            <person name="Delaby M."/>
            <person name="Nieves C."/>
            <person name="Viehboeck T."/>
            <person name="Krause N."/>
            <person name="Rivera-Millot A."/>
            <person name="Nakamura A."/>
            <person name="Vischer N."/>
            <person name="VanNieuwenhze M."/>
            <person name="Brun Y."/>
            <person name="Cava F."/>
            <person name="Bulgheresi S."/>
            <person name="Veyrier F."/>
        </authorList>
    </citation>
    <scope>NUCLEOTIDE SEQUENCE</scope>
    <source>
        <strain evidence="2">17694</strain>
    </source>
</reference>
<dbReference type="Proteomes" id="UP000831534">
    <property type="component" value="Chromosome"/>
</dbReference>
<dbReference type="AlphaFoldDB" id="A0A8T9MXB8"/>
<dbReference type="KEGG" id="ckh:LVJ77_09785"/>
<accession>A0A8T9MXB8</accession>
<feature type="transmembrane region" description="Helical" evidence="1">
    <location>
        <begin position="7"/>
        <end position="27"/>
    </location>
</feature>
<evidence type="ECO:0000256" key="1">
    <source>
        <dbReference type="SAM" id="Phobius"/>
    </source>
</evidence>
<reference evidence="2" key="2">
    <citation type="submission" date="2024-09" db="EMBL/GenBank/DDBJ databases">
        <authorList>
            <person name="Veyrier F.J."/>
        </authorList>
    </citation>
    <scope>NUCLEOTIDE SEQUENCE</scope>
    <source>
        <strain evidence="2">17694</strain>
    </source>
</reference>
<dbReference type="EMBL" id="CP091521">
    <property type="protein sequence ID" value="UOP04543.1"/>
    <property type="molecule type" value="Genomic_DNA"/>
</dbReference>
<keyword evidence="3" id="KW-1185">Reference proteome</keyword>
<feature type="transmembrane region" description="Helical" evidence="1">
    <location>
        <begin position="33"/>
        <end position="53"/>
    </location>
</feature>
<sequence length="81" mass="8670">MKFGLTIVSAVTALSVLLVAVIMHGSMDWAGFLWLPSIALAACSTAVSLYWLLCHSRKQGGILFVINLLALGYVCTPFLLA</sequence>
<feature type="transmembrane region" description="Helical" evidence="1">
    <location>
        <begin position="60"/>
        <end position="80"/>
    </location>
</feature>
<gene>
    <name evidence="2" type="ORF">LVJ77_09785</name>
</gene>
<keyword evidence="1" id="KW-1133">Transmembrane helix</keyword>
<keyword evidence="1" id="KW-0472">Membrane</keyword>
<name>A0A8T9MXB8_9NEIS</name>
<evidence type="ECO:0000313" key="3">
    <source>
        <dbReference type="Proteomes" id="UP000831534"/>
    </source>
</evidence>
<organism evidence="2 3">
    <name type="scientific">Conchiformibius kuhniae</name>
    <dbReference type="NCBI Taxonomy" id="211502"/>
    <lineage>
        <taxon>Bacteria</taxon>
        <taxon>Pseudomonadati</taxon>
        <taxon>Pseudomonadota</taxon>
        <taxon>Betaproteobacteria</taxon>
        <taxon>Neisseriales</taxon>
        <taxon>Neisseriaceae</taxon>
        <taxon>Conchiformibius</taxon>
    </lineage>
</organism>
<evidence type="ECO:0000313" key="2">
    <source>
        <dbReference type="EMBL" id="UOP04543.1"/>
    </source>
</evidence>
<keyword evidence="1" id="KW-0812">Transmembrane</keyword>
<dbReference type="RefSeq" id="WP_027009460.1">
    <property type="nucleotide sequence ID" value="NZ_CP091521.1"/>
</dbReference>
<proteinExistence type="predicted"/>